<gene>
    <name evidence="6" type="ORF">ALO67_02950</name>
</gene>
<dbReference type="InterPro" id="IPR009057">
    <property type="entry name" value="Homeodomain-like_sf"/>
</dbReference>
<dbReference type="RefSeq" id="WP_057404228.1">
    <property type="nucleotide sequence ID" value="NZ_LJQN01000032.1"/>
</dbReference>
<keyword evidence="2 4" id="KW-0238">DNA-binding</keyword>
<organism evidence="6 7">
    <name type="scientific">Pseudomonas amygdali pv. hibisci</name>
    <dbReference type="NCBI Taxonomy" id="251723"/>
    <lineage>
        <taxon>Bacteria</taxon>
        <taxon>Pseudomonadati</taxon>
        <taxon>Pseudomonadota</taxon>
        <taxon>Gammaproteobacteria</taxon>
        <taxon>Pseudomonadales</taxon>
        <taxon>Pseudomonadaceae</taxon>
        <taxon>Pseudomonas</taxon>
        <taxon>Pseudomonas amygdali</taxon>
    </lineage>
</organism>
<dbReference type="Pfam" id="PF00440">
    <property type="entry name" value="TetR_N"/>
    <property type="match status" value="1"/>
</dbReference>
<evidence type="ECO:0000256" key="1">
    <source>
        <dbReference type="ARBA" id="ARBA00023015"/>
    </source>
</evidence>
<evidence type="ECO:0000256" key="2">
    <source>
        <dbReference type="ARBA" id="ARBA00023125"/>
    </source>
</evidence>
<evidence type="ECO:0000256" key="3">
    <source>
        <dbReference type="ARBA" id="ARBA00023163"/>
    </source>
</evidence>
<dbReference type="InterPro" id="IPR036271">
    <property type="entry name" value="Tet_transcr_reg_TetR-rel_C_sf"/>
</dbReference>
<dbReference type="InterPro" id="IPR001647">
    <property type="entry name" value="HTH_TetR"/>
</dbReference>
<keyword evidence="3" id="KW-0804">Transcription</keyword>
<accession>A0AB34UDM5</accession>
<dbReference type="PRINTS" id="PR00455">
    <property type="entry name" value="HTHTETR"/>
</dbReference>
<keyword evidence="1" id="KW-0805">Transcription regulation</keyword>
<protein>
    <recommendedName>
        <fullName evidence="5">HTH tetR-type domain-containing protein</fullName>
    </recommendedName>
</protein>
<reference evidence="6 7" key="1">
    <citation type="submission" date="2015-09" db="EMBL/GenBank/DDBJ databases">
        <title>Genome announcement of multiple Pseudomonas syringae strains.</title>
        <authorList>
            <person name="Thakur S."/>
            <person name="Wang P.W."/>
            <person name="Gong Y."/>
            <person name="Weir B.S."/>
            <person name="Guttman D.S."/>
        </authorList>
    </citation>
    <scope>NUCLEOTIDE SEQUENCE [LARGE SCALE GENOMIC DNA]</scope>
    <source>
        <strain evidence="6 7">ICMP9623</strain>
    </source>
</reference>
<dbReference type="Gene3D" id="1.10.357.10">
    <property type="entry name" value="Tetracycline Repressor, domain 2"/>
    <property type="match status" value="1"/>
</dbReference>
<name>A0AB34UDM5_PSEA0</name>
<dbReference type="AlphaFoldDB" id="A0AB34UDM5"/>
<feature type="domain" description="HTH tetR-type" evidence="5">
    <location>
        <begin position="5"/>
        <end position="65"/>
    </location>
</feature>
<dbReference type="PANTHER" id="PTHR47506:SF7">
    <property type="entry name" value="TRANSCRIPTIONAL REGULATORY PROTEIN"/>
    <property type="match status" value="1"/>
</dbReference>
<dbReference type="PANTHER" id="PTHR47506">
    <property type="entry name" value="TRANSCRIPTIONAL REGULATORY PROTEIN"/>
    <property type="match status" value="1"/>
</dbReference>
<evidence type="ECO:0000313" key="7">
    <source>
        <dbReference type="Proteomes" id="UP000050545"/>
    </source>
</evidence>
<dbReference type="PROSITE" id="PS50977">
    <property type="entry name" value="HTH_TETR_2"/>
    <property type="match status" value="1"/>
</dbReference>
<proteinExistence type="predicted"/>
<sequence length="191" mass="20999">MRPLKISREEMLLRCANVFKRLGYHGTTMDALSSACGLTKASFYHHYSSKEALLHDVLVWTHTCLSQSLFAVADDTTKSPHERLAIMGRRASKLFLNDSIGCLMGVISIDAAYGAPELMGPVRNFMDDWAAAFAKLYSASLNGSDSLRLARQLVGNYEGAILMARIYADPVFIDAVTLRALTHFVSDHPAG</sequence>
<dbReference type="GO" id="GO:0003677">
    <property type="term" value="F:DNA binding"/>
    <property type="evidence" value="ECO:0007669"/>
    <property type="project" value="UniProtKB-UniRule"/>
</dbReference>
<evidence type="ECO:0000256" key="4">
    <source>
        <dbReference type="PROSITE-ProRule" id="PRU00335"/>
    </source>
</evidence>
<feature type="DNA-binding region" description="H-T-H motif" evidence="4">
    <location>
        <begin position="28"/>
        <end position="47"/>
    </location>
</feature>
<dbReference type="EMBL" id="LJQN01000032">
    <property type="protein sequence ID" value="KPX57887.1"/>
    <property type="molecule type" value="Genomic_DNA"/>
</dbReference>
<dbReference type="SUPFAM" id="SSF46689">
    <property type="entry name" value="Homeodomain-like"/>
    <property type="match status" value="1"/>
</dbReference>
<evidence type="ECO:0000313" key="6">
    <source>
        <dbReference type="EMBL" id="KPX57887.1"/>
    </source>
</evidence>
<comment type="caution">
    <text evidence="6">The sequence shown here is derived from an EMBL/GenBank/DDBJ whole genome shotgun (WGS) entry which is preliminary data.</text>
</comment>
<dbReference type="SUPFAM" id="SSF48498">
    <property type="entry name" value="Tetracyclin repressor-like, C-terminal domain"/>
    <property type="match status" value="1"/>
</dbReference>
<dbReference type="Proteomes" id="UP000050545">
    <property type="component" value="Unassembled WGS sequence"/>
</dbReference>
<evidence type="ECO:0000259" key="5">
    <source>
        <dbReference type="PROSITE" id="PS50977"/>
    </source>
</evidence>